<name>A0ABW2FNB1_9BACL</name>
<dbReference type="Gene3D" id="1.50.10.10">
    <property type="match status" value="1"/>
</dbReference>
<protein>
    <submittedName>
        <fullName evidence="3">Glycoside hydrolase family 88 protein</fullName>
    </submittedName>
</protein>
<dbReference type="InterPro" id="IPR008928">
    <property type="entry name" value="6-hairpin_glycosidase_sf"/>
</dbReference>
<evidence type="ECO:0000256" key="1">
    <source>
        <dbReference type="ARBA" id="ARBA00022801"/>
    </source>
</evidence>
<dbReference type="SUPFAM" id="SSF48208">
    <property type="entry name" value="Six-hairpin glycosidases"/>
    <property type="match status" value="1"/>
</dbReference>
<keyword evidence="1 3" id="KW-0378">Hydrolase</keyword>
<evidence type="ECO:0000313" key="3">
    <source>
        <dbReference type="EMBL" id="MFC7153449.1"/>
    </source>
</evidence>
<reference evidence="4" key="1">
    <citation type="journal article" date="2019" name="Int. J. Syst. Evol. Microbiol.">
        <title>The Global Catalogue of Microorganisms (GCM) 10K type strain sequencing project: providing services to taxonomists for standard genome sequencing and annotation.</title>
        <authorList>
            <consortium name="The Broad Institute Genomics Platform"/>
            <consortium name="The Broad Institute Genome Sequencing Center for Infectious Disease"/>
            <person name="Wu L."/>
            <person name="Ma J."/>
        </authorList>
    </citation>
    <scope>NUCLEOTIDE SEQUENCE [LARGE SCALE GENOMIC DNA]</scope>
    <source>
        <strain evidence="4">KCTC 12907</strain>
    </source>
</reference>
<dbReference type="Pfam" id="PF07470">
    <property type="entry name" value="Glyco_hydro_88"/>
    <property type="match status" value="1"/>
</dbReference>
<proteinExistence type="inferred from homology"/>
<dbReference type="InterPro" id="IPR052369">
    <property type="entry name" value="UG_Glycosaminoglycan_Hydrolase"/>
</dbReference>
<dbReference type="InterPro" id="IPR012341">
    <property type="entry name" value="6hp_glycosidase-like_sf"/>
</dbReference>
<gene>
    <name evidence="3" type="ORF">ACFQMJ_33405</name>
</gene>
<keyword evidence="4" id="KW-1185">Reference proteome</keyword>
<evidence type="ECO:0000313" key="4">
    <source>
        <dbReference type="Proteomes" id="UP001596378"/>
    </source>
</evidence>
<dbReference type="Proteomes" id="UP001596378">
    <property type="component" value="Unassembled WGS sequence"/>
</dbReference>
<comment type="similarity">
    <text evidence="2">Belongs to the glycosyl hydrolase 88 family.</text>
</comment>
<dbReference type="GO" id="GO:0016787">
    <property type="term" value="F:hydrolase activity"/>
    <property type="evidence" value="ECO:0007669"/>
    <property type="project" value="UniProtKB-KW"/>
</dbReference>
<dbReference type="EMBL" id="JBHTAI010000035">
    <property type="protein sequence ID" value="MFC7153449.1"/>
    <property type="molecule type" value="Genomic_DNA"/>
</dbReference>
<dbReference type="RefSeq" id="WP_378051982.1">
    <property type="nucleotide sequence ID" value="NZ_JBHMDN010000040.1"/>
</dbReference>
<comment type="caution">
    <text evidence="3">The sequence shown here is derived from an EMBL/GenBank/DDBJ whole genome shotgun (WGS) entry which is preliminary data.</text>
</comment>
<dbReference type="PANTHER" id="PTHR36845">
    <property type="entry name" value="HYDROLASE, PUTATIVE (AFU_ORTHOLOGUE AFUA_7G05090)-RELATED"/>
    <property type="match status" value="1"/>
</dbReference>
<evidence type="ECO:0000256" key="2">
    <source>
        <dbReference type="ARBA" id="ARBA00038358"/>
    </source>
</evidence>
<organism evidence="3 4">
    <name type="scientific">Cohnella cellulosilytica</name>
    <dbReference type="NCBI Taxonomy" id="986710"/>
    <lineage>
        <taxon>Bacteria</taxon>
        <taxon>Bacillati</taxon>
        <taxon>Bacillota</taxon>
        <taxon>Bacilli</taxon>
        <taxon>Bacillales</taxon>
        <taxon>Paenibacillaceae</taxon>
        <taxon>Cohnella</taxon>
    </lineage>
</organism>
<accession>A0ABW2FNB1</accession>
<sequence length="368" mass="41669">MDNVYLDEVWQKIEGKVDRMIAQIGTKTPHVALDDGRYDDTDMDWWTSGFWPGILWVLYDMTGKEHYKEAAWGWDIKMEAYFARQAQSFHHDVGFQFLSTAVIKHKITGDADGQRRGIDAANFLASRFNLAGNFLRAWNGDKAGWSIIDSMLNVSLLFWASETTGDPRYKQIAVRHAETTMKYGVREDGSTNHIISFDPETGEYIESFGGQGLAPESTWSRGNSWALHGFANTYRYTGDVRFLNEAKRVAHYFVSALPDDSVPYWDFRLESLEGMSRDSSAAAIAASGLLEIAAAVPAGEKRMYLSAAKRILKSLTENYATWDRPDHEAILLHATGSGTDNIDVSLIYGDYYYIEAIAKLRGWKRRIY</sequence>
<dbReference type="PANTHER" id="PTHR36845:SF1">
    <property type="entry name" value="HYDROLASE, PUTATIVE (AFU_ORTHOLOGUE AFUA_7G05090)-RELATED"/>
    <property type="match status" value="1"/>
</dbReference>
<dbReference type="InterPro" id="IPR010905">
    <property type="entry name" value="Glyco_hydro_88"/>
</dbReference>